<feature type="chain" id="PRO_5007506569" description="Dockerin domain-containing protein" evidence="1">
    <location>
        <begin position="22"/>
        <end position="824"/>
    </location>
</feature>
<sequence length="824" mass="87261">MNTGIMSRVVRLTAATLCVVAASVGAQQREGDSEVRRRALIEQWDGVAGATEASTGVSFTSWLAAVGSARGSLRAAVTVPQAQRWTSIGPRGLYMDNGFFGSLPQLDAGRVPALAFHPTDRNIIYAGTSAGGVWKSTNEGASWVPLTDTECSLATGSIAIDPVNPDIVYVGTGEVYEATAGCGVLRSTDGGATWSSFGANVFTQNAATSWAIYSLVVDRASAGTTNATTLLAATLRGIMRSTNSGQTWTVVTPALTFSDLKQHPTDPNVLYAARVGVASSAFPPGLWRSNDRGANWAQVATFGTDSVQRMEIAVSPARPGSVWMLAGRPDRQLGGLWRWDDATNSRTTLDAIGPRQPEPSGRINFGGQSDYNLMIAVDPVDDNVIYIGGVRAYKSVDGGTSFREMAERIHVDWHAVAVDPNDARRVLAGNDGGLFLSRDKGSTWQSLNAGLTTSLHYPGLSLHPTDPTGVLTGLQDNGTIITRNGIAQWNGVFGGDGAFTAINPDAPTTYYVSSQNGNLFRMNGTTGAATRIWVDTTTERRRAFIAPFVLDASRPSRLYFGGARLFRTENQGAAWTPISPDLTRGTGVINAIALAPSDSNVIFVGTNDGNVRYSRDFGATWLAPQTTLPTRTITDFAVNPTNANTAVVTIGGSGGPHVYITRDGGATWSNITGTLPDVTTQAVVWGPGGRLYVGNMYGVYESTNEGQSWTRQSGMPTIRITDLVYNARTNRLVAATYGRGIWAYDFAAATEVLRGDVNNDGQVNAADALLIQQALIGVQIPSTVSLFPAADANCDGKMEILDALVVLKFAVGETVAGACAGTRR</sequence>
<dbReference type="CDD" id="cd15482">
    <property type="entry name" value="Sialidase_non-viral"/>
    <property type="match status" value="2"/>
</dbReference>
<dbReference type="InterPro" id="IPR002105">
    <property type="entry name" value="Dockerin_1_rpt"/>
</dbReference>
<protein>
    <recommendedName>
        <fullName evidence="2">Dockerin domain-containing protein</fullName>
    </recommendedName>
</protein>
<proteinExistence type="predicted"/>
<feature type="domain" description="Dockerin" evidence="2">
    <location>
        <begin position="750"/>
        <end position="817"/>
    </location>
</feature>
<dbReference type="PANTHER" id="PTHR43739">
    <property type="entry name" value="XYLOGLUCANASE (EUROFUNG)"/>
    <property type="match status" value="1"/>
</dbReference>
<dbReference type="KEGG" id="gph:GEMMAAP_03670"/>
<dbReference type="InterPro" id="IPR036439">
    <property type="entry name" value="Dockerin_dom_sf"/>
</dbReference>
<keyword evidence="1" id="KW-0732">Signal</keyword>
<dbReference type="Gene3D" id="1.10.1330.10">
    <property type="entry name" value="Dockerin domain"/>
    <property type="match status" value="1"/>
</dbReference>
<gene>
    <name evidence="3" type="ORF">GEMMAAP_03670</name>
</gene>
<dbReference type="Gene3D" id="2.130.10.10">
    <property type="entry name" value="YVTN repeat-like/Quinoprotein amine dehydrogenase"/>
    <property type="match status" value="4"/>
</dbReference>
<evidence type="ECO:0000313" key="3">
    <source>
        <dbReference type="EMBL" id="AMW04177.1"/>
    </source>
</evidence>
<dbReference type="GO" id="GO:0000272">
    <property type="term" value="P:polysaccharide catabolic process"/>
    <property type="evidence" value="ECO:0007669"/>
    <property type="project" value="InterPro"/>
</dbReference>
<dbReference type="Pfam" id="PF00404">
    <property type="entry name" value="Dockerin_1"/>
    <property type="match status" value="1"/>
</dbReference>
<dbReference type="eggNOG" id="COG4447">
    <property type="taxonomic scope" value="Bacteria"/>
</dbReference>
<dbReference type="AlphaFoldDB" id="A0A143BGK0"/>
<dbReference type="InterPro" id="IPR016134">
    <property type="entry name" value="Dockerin_dom"/>
</dbReference>
<organism evidence="3 4">
    <name type="scientific">Gemmatimonas phototrophica</name>
    <dbReference type="NCBI Taxonomy" id="1379270"/>
    <lineage>
        <taxon>Bacteria</taxon>
        <taxon>Pseudomonadati</taxon>
        <taxon>Gemmatimonadota</taxon>
        <taxon>Gemmatimonadia</taxon>
        <taxon>Gemmatimonadales</taxon>
        <taxon>Gemmatimonadaceae</taxon>
        <taxon>Gemmatimonas</taxon>
    </lineage>
</organism>
<dbReference type="InterPro" id="IPR052025">
    <property type="entry name" value="Xyloglucanase_GH74"/>
</dbReference>
<evidence type="ECO:0000313" key="4">
    <source>
        <dbReference type="Proteomes" id="UP000076404"/>
    </source>
</evidence>
<dbReference type="GO" id="GO:0004553">
    <property type="term" value="F:hydrolase activity, hydrolyzing O-glycosyl compounds"/>
    <property type="evidence" value="ECO:0007669"/>
    <property type="project" value="InterPro"/>
</dbReference>
<dbReference type="GO" id="GO:0010411">
    <property type="term" value="P:xyloglucan metabolic process"/>
    <property type="evidence" value="ECO:0007669"/>
    <property type="project" value="TreeGrafter"/>
</dbReference>
<dbReference type="Proteomes" id="UP000076404">
    <property type="component" value="Chromosome"/>
</dbReference>
<accession>A0A143BGK0</accession>
<evidence type="ECO:0000256" key="1">
    <source>
        <dbReference type="SAM" id="SignalP"/>
    </source>
</evidence>
<name>A0A143BGK0_9BACT</name>
<dbReference type="STRING" id="1379270.GEMMAAP_03670"/>
<dbReference type="SUPFAM" id="SSF50939">
    <property type="entry name" value="Sialidases"/>
    <property type="match status" value="2"/>
</dbReference>
<dbReference type="EMBL" id="CP011454">
    <property type="protein sequence ID" value="AMW04177.1"/>
    <property type="molecule type" value="Genomic_DNA"/>
</dbReference>
<dbReference type="SUPFAM" id="SSF63446">
    <property type="entry name" value="Type I dockerin domain"/>
    <property type="match status" value="1"/>
</dbReference>
<feature type="signal peptide" evidence="1">
    <location>
        <begin position="1"/>
        <end position="21"/>
    </location>
</feature>
<evidence type="ECO:0000259" key="2">
    <source>
        <dbReference type="PROSITE" id="PS51766"/>
    </source>
</evidence>
<dbReference type="InterPro" id="IPR015943">
    <property type="entry name" value="WD40/YVTN_repeat-like_dom_sf"/>
</dbReference>
<reference evidence="3 4" key="2">
    <citation type="journal article" date="2016" name="Environ. Microbiol. Rep.">
        <title>Metagenomic evidence for the presence of phototrophic Gemmatimonadetes bacteria in diverse environments.</title>
        <authorList>
            <person name="Zeng Y."/>
            <person name="Baumbach J."/>
            <person name="Barbosa E.G."/>
            <person name="Azevedo V."/>
            <person name="Zhang C."/>
            <person name="Koblizek M."/>
        </authorList>
    </citation>
    <scope>NUCLEOTIDE SEQUENCE [LARGE SCALE GENOMIC DNA]</scope>
    <source>
        <strain evidence="3 4">AP64</strain>
    </source>
</reference>
<dbReference type="PROSITE" id="PS51766">
    <property type="entry name" value="DOCKERIN"/>
    <property type="match status" value="1"/>
</dbReference>
<keyword evidence="4" id="KW-1185">Reference proteome</keyword>
<dbReference type="InterPro" id="IPR036278">
    <property type="entry name" value="Sialidase_sf"/>
</dbReference>
<reference evidence="3 4" key="1">
    <citation type="journal article" date="2014" name="Proc. Natl. Acad. Sci. U.S.A.">
        <title>Functional type 2 photosynthetic reaction centers found in the rare bacterial phylum Gemmatimonadetes.</title>
        <authorList>
            <person name="Zeng Y."/>
            <person name="Feng F."/>
            <person name="Medova H."/>
            <person name="Dean J."/>
            <person name="Koblizek M."/>
        </authorList>
    </citation>
    <scope>NUCLEOTIDE SEQUENCE [LARGE SCALE GENOMIC DNA]</scope>
    <source>
        <strain evidence="3 4">AP64</strain>
    </source>
</reference>
<dbReference type="CDD" id="cd14256">
    <property type="entry name" value="Dockerin_I"/>
    <property type="match status" value="1"/>
</dbReference>
<dbReference type="PANTHER" id="PTHR43739:SF5">
    <property type="entry name" value="EXO-ALPHA-SIALIDASE"/>
    <property type="match status" value="1"/>
</dbReference>